<dbReference type="CDD" id="cd01898">
    <property type="entry name" value="Obg"/>
    <property type="match status" value="1"/>
</dbReference>
<dbReference type="SUPFAM" id="SSF102741">
    <property type="entry name" value="Obg GTP-binding protein C-terminal domain"/>
    <property type="match status" value="1"/>
</dbReference>
<dbReference type="NCBIfam" id="NF008955">
    <property type="entry name" value="PRK12297.1"/>
    <property type="match status" value="1"/>
</dbReference>
<comment type="similarity">
    <text evidence="2 9">Belongs to the TRAFAC class OBG-HflX-like GTPase superfamily. OBG GTPase family.</text>
</comment>
<protein>
    <recommendedName>
        <fullName evidence="9">GTPase Obg</fullName>
        <ecNumber evidence="9">3.6.5.-</ecNumber>
    </recommendedName>
    <alternativeName>
        <fullName evidence="9">GTP-binding protein Obg</fullName>
    </alternativeName>
</protein>
<dbReference type="InterPro" id="IPR027417">
    <property type="entry name" value="P-loop_NTPase"/>
</dbReference>
<feature type="binding site" evidence="9">
    <location>
        <position position="192"/>
    </location>
    <ligand>
        <name>Mg(2+)</name>
        <dbReference type="ChEBI" id="CHEBI:18420"/>
    </ligand>
</feature>
<dbReference type="PANTHER" id="PTHR11702:SF31">
    <property type="entry name" value="MITOCHONDRIAL RIBOSOME-ASSOCIATED GTPASE 2"/>
    <property type="match status" value="1"/>
</dbReference>
<dbReference type="Gene3D" id="3.30.300.350">
    <property type="entry name" value="GTP-binding protein OBG, C-terminal domain"/>
    <property type="match status" value="1"/>
</dbReference>
<evidence type="ECO:0000256" key="3">
    <source>
        <dbReference type="ARBA" id="ARBA00022490"/>
    </source>
</evidence>
<proteinExistence type="inferred from homology"/>
<feature type="binding site" evidence="9">
    <location>
        <begin position="315"/>
        <end position="317"/>
    </location>
    <ligand>
        <name>GTP</name>
        <dbReference type="ChEBI" id="CHEBI:37565"/>
    </ligand>
</feature>
<feature type="binding site" evidence="9">
    <location>
        <position position="172"/>
    </location>
    <ligand>
        <name>Mg(2+)</name>
        <dbReference type="ChEBI" id="CHEBI:18420"/>
    </ligand>
</feature>
<dbReference type="NCBIfam" id="TIGR02729">
    <property type="entry name" value="Obg_CgtA"/>
    <property type="match status" value="1"/>
</dbReference>
<dbReference type="NCBIfam" id="NF008954">
    <property type="entry name" value="PRK12296.1"/>
    <property type="match status" value="1"/>
</dbReference>
<keyword evidence="3 9" id="KW-0963">Cytoplasm</keyword>
<evidence type="ECO:0000256" key="5">
    <source>
        <dbReference type="ARBA" id="ARBA00022741"/>
    </source>
</evidence>
<feature type="binding site" evidence="9">
    <location>
        <begin position="212"/>
        <end position="215"/>
    </location>
    <ligand>
        <name>GTP</name>
        <dbReference type="ChEBI" id="CHEBI:37565"/>
    </ligand>
</feature>
<dbReference type="InterPro" id="IPR006073">
    <property type="entry name" value="GTP-bd"/>
</dbReference>
<dbReference type="InterPro" id="IPR036346">
    <property type="entry name" value="GTP-bd_prot_GTP1/OBG_C_sf"/>
</dbReference>
<feature type="domain" description="Obg" evidence="12">
    <location>
        <begin position="1"/>
        <end position="158"/>
    </location>
</feature>
<dbReference type="EMBL" id="MGFH01000236">
    <property type="protein sequence ID" value="OGM01425.1"/>
    <property type="molecule type" value="Genomic_DNA"/>
</dbReference>
<dbReference type="GO" id="GO:0003924">
    <property type="term" value="F:GTPase activity"/>
    <property type="evidence" value="ECO:0007669"/>
    <property type="project" value="UniProtKB-UniRule"/>
</dbReference>
<evidence type="ECO:0000313" key="13">
    <source>
        <dbReference type="EMBL" id="OGM01425.1"/>
    </source>
</evidence>
<dbReference type="InterPro" id="IPR014100">
    <property type="entry name" value="GTP-bd_Obg/CgtA"/>
</dbReference>
<dbReference type="Gene3D" id="3.40.50.300">
    <property type="entry name" value="P-loop containing nucleotide triphosphate hydrolases"/>
    <property type="match status" value="1"/>
</dbReference>
<dbReference type="InterPro" id="IPR006169">
    <property type="entry name" value="GTP1_OBG_dom"/>
</dbReference>
<evidence type="ECO:0000256" key="1">
    <source>
        <dbReference type="ARBA" id="ARBA00001946"/>
    </source>
</evidence>
<keyword evidence="8 9" id="KW-0342">GTP-binding</keyword>
<dbReference type="PROSITE" id="PS51710">
    <property type="entry name" value="G_OBG"/>
    <property type="match status" value="1"/>
</dbReference>
<dbReference type="Gene3D" id="2.70.210.12">
    <property type="entry name" value="GTP1/OBG domain"/>
    <property type="match status" value="1"/>
</dbReference>
<dbReference type="AlphaFoldDB" id="A0A1F7WH88"/>
<feature type="domain" description="OCT" evidence="11">
    <location>
        <begin position="376"/>
        <end position="456"/>
    </location>
</feature>
<evidence type="ECO:0000256" key="9">
    <source>
        <dbReference type="HAMAP-Rule" id="MF_01454"/>
    </source>
</evidence>
<dbReference type="InterPro" id="IPR015349">
    <property type="entry name" value="OCT_dom"/>
</dbReference>
<comment type="cofactor">
    <cofactor evidence="1 9">
        <name>Mg(2+)</name>
        <dbReference type="ChEBI" id="CHEBI:18420"/>
    </cofactor>
</comment>
<dbReference type="NCBIfam" id="TIGR03595">
    <property type="entry name" value="Obg_CgtA_exten"/>
    <property type="match status" value="1"/>
</dbReference>
<dbReference type="PROSITE" id="PS51881">
    <property type="entry name" value="OCT"/>
    <property type="match status" value="1"/>
</dbReference>
<dbReference type="EC" id="3.6.5.-" evidence="9"/>
<feature type="binding site" evidence="9">
    <location>
        <begin position="165"/>
        <end position="172"/>
    </location>
    <ligand>
        <name>GTP</name>
        <dbReference type="ChEBI" id="CHEBI:37565"/>
    </ligand>
</feature>
<keyword evidence="5 9" id="KW-0547">Nucleotide-binding</keyword>
<keyword evidence="7 9" id="KW-0460">Magnesium</keyword>
<gene>
    <name evidence="9" type="primary">obg</name>
    <name evidence="13" type="ORF">A2008_12780</name>
</gene>
<organism evidence="13 14">
    <name type="scientific">Candidatus Wallbacteria bacterium GWC2_49_35</name>
    <dbReference type="NCBI Taxonomy" id="1817813"/>
    <lineage>
        <taxon>Bacteria</taxon>
        <taxon>Candidatus Walliibacteriota</taxon>
    </lineage>
</organism>
<dbReference type="Pfam" id="PF09269">
    <property type="entry name" value="DUF1967"/>
    <property type="match status" value="1"/>
</dbReference>
<dbReference type="GO" id="GO:0005737">
    <property type="term" value="C:cytoplasm"/>
    <property type="evidence" value="ECO:0007669"/>
    <property type="project" value="UniProtKB-SubCell"/>
</dbReference>
<dbReference type="PANTHER" id="PTHR11702">
    <property type="entry name" value="DEVELOPMENTALLY REGULATED GTP-BINDING PROTEIN-RELATED"/>
    <property type="match status" value="1"/>
</dbReference>
<sequence>MFIDEAVITVKAGDGGNGCISFRREKYVPKGGPDGGDGGNGGSIVLVASNDLQTLLDFKFNRIFKSEDGEHGLGSKMHGKNGRELQIKVPVGTQVCNAKNGKLIYDLAQPGESFVIMKGGRGGRGNTHFTSAVRHAPRYCELGEEGAELEIRLVLKLIADIGLVGFPNAGKSTILSKISKATPKIANYPFTTLSPNLGVTRIDYDKVMVVADIPGIIEGAHEGAGLGNQFLKHIERTRAIVYVIDMTGFERPDPAEDLKTLQKELKAYSKKLAGLPFIIAANKMDIPDSNDHYENFTKKIKRLKAFKDIKIFKISGLSGLNLDKLIRLMYDLKLFSEESAAREAAALESGREVLIDSSTAIEAGQLGTTFAELGKKTAPRRKPVSVKVNVLSPNEYQIVSEQFEADVKRVNFKADDALYYFRQLLKKYMVDKALRKAGARNGDTVYIKDFAFDYQDE</sequence>
<evidence type="ECO:0000256" key="4">
    <source>
        <dbReference type="ARBA" id="ARBA00022723"/>
    </source>
</evidence>
<comment type="subunit">
    <text evidence="9">Monomer.</text>
</comment>
<dbReference type="PROSITE" id="PS51883">
    <property type="entry name" value="OBG"/>
    <property type="match status" value="1"/>
</dbReference>
<dbReference type="SUPFAM" id="SSF52540">
    <property type="entry name" value="P-loop containing nucleoside triphosphate hydrolases"/>
    <property type="match status" value="1"/>
</dbReference>
<evidence type="ECO:0000313" key="14">
    <source>
        <dbReference type="Proteomes" id="UP000178735"/>
    </source>
</evidence>
<dbReference type="STRING" id="1817813.A2008_12780"/>
<dbReference type="PRINTS" id="PR00326">
    <property type="entry name" value="GTP1OBG"/>
</dbReference>
<dbReference type="NCBIfam" id="NF008956">
    <property type="entry name" value="PRK12299.1"/>
    <property type="match status" value="1"/>
</dbReference>
<dbReference type="InterPro" id="IPR005225">
    <property type="entry name" value="Small_GTP-bd"/>
</dbReference>
<evidence type="ECO:0000256" key="7">
    <source>
        <dbReference type="ARBA" id="ARBA00022842"/>
    </source>
</evidence>
<dbReference type="FunFam" id="2.70.210.12:FF:000001">
    <property type="entry name" value="GTPase Obg"/>
    <property type="match status" value="1"/>
</dbReference>
<reference evidence="13 14" key="1">
    <citation type="journal article" date="2016" name="Nat. Commun.">
        <title>Thousands of microbial genomes shed light on interconnected biogeochemical processes in an aquifer system.</title>
        <authorList>
            <person name="Anantharaman K."/>
            <person name="Brown C.T."/>
            <person name="Hug L.A."/>
            <person name="Sharon I."/>
            <person name="Castelle C.J."/>
            <person name="Probst A.J."/>
            <person name="Thomas B.C."/>
            <person name="Singh A."/>
            <person name="Wilkins M.J."/>
            <person name="Karaoz U."/>
            <person name="Brodie E.L."/>
            <person name="Williams K.H."/>
            <person name="Hubbard S.S."/>
            <person name="Banfield J.F."/>
        </authorList>
    </citation>
    <scope>NUCLEOTIDE SEQUENCE [LARGE SCALE GENOMIC DNA]</scope>
</reference>
<dbReference type="SUPFAM" id="SSF82051">
    <property type="entry name" value="Obg GTP-binding protein N-terminal domain"/>
    <property type="match status" value="1"/>
</dbReference>
<dbReference type="GO" id="GO:0005525">
    <property type="term" value="F:GTP binding"/>
    <property type="evidence" value="ECO:0007669"/>
    <property type="project" value="UniProtKB-UniRule"/>
</dbReference>
<dbReference type="Pfam" id="PF01018">
    <property type="entry name" value="GTP1_OBG"/>
    <property type="match status" value="1"/>
</dbReference>
<evidence type="ECO:0000259" key="11">
    <source>
        <dbReference type="PROSITE" id="PS51881"/>
    </source>
</evidence>
<feature type="binding site" evidence="9">
    <location>
        <begin position="282"/>
        <end position="285"/>
    </location>
    <ligand>
        <name>GTP</name>
        <dbReference type="ChEBI" id="CHEBI:37565"/>
    </ligand>
</feature>
<comment type="subcellular location">
    <subcellularLocation>
        <location evidence="9">Cytoplasm</location>
    </subcellularLocation>
</comment>
<dbReference type="InterPro" id="IPR031167">
    <property type="entry name" value="G_OBG"/>
</dbReference>
<name>A0A1F7WH88_9BACT</name>
<comment type="function">
    <text evidence="9">An essential GTPase which binds GTP, GDP and possibly (p)ppGpp with moderate affinity, with high nucleotide exchange rates and a fairly low GTP hydrolysis rate. Plays a role in control of the cell cycle, stress response, ribosome biogenesis and in those bacteria that undergo differentiation, in morphogenesis control.</text>
</comment>
<evidence type="ECO:0000259" key="10">
    <source>
        <dbReference type="PROSITE" id="PS51710"/>
    </source>
</evidence>
<feature type="domain" description="OBG-type G" evidence="10">
    <location>
        <begin position="159"/>
        <end position="334"/>
    </location>
</feature>
<accession>A0A1F7WH88</accession>
<dbReference type="Pfam" id="PF01926">
    <property type="entry name" value="MMR_HSR1"/>
    <property type="match status" value="1"/>
</dbReference>
<dbReference type="NCBIfam" id="TIGR00231">
    <property type="entry name" value="small_GTP"/>
    <property type="match status" value="1"/>
</dbReference>
<dbReference type="InterPro" id="IPR006074">
    <property type="entry name" value="GTP1-OBG_CS"/>
</dbReference>
<dbReference type="GO" id="GO:0000287">
    <property type="term" value="F:magnesium ion binding"/>
    <property type="evidence" value="ECO:0007669"/>
    <property type="project" value="InterPro"/>
</dbReference>
<keyword evidence="4 9" id="KW-0479">Metal-binding</keyword>
<dbReference type="PROSITE" id="PS00905">
    <property type="entry name" value="GTP1_OBG"/>
    <property type="match status" value="1"/>
</dbReference>
<dbReference type="InterPro" id="IPR036726">
    <property type="entry name" value="GTP1_OBG_dom_sf"/>
</dbReference>
<comment type="caution">
    <text evidence="13">The sequence shown here is derived from an EMBL/GenBank/DDBJ whole genome shotgun (WGS) entry which is preliminary data.</text>
</comment>
<keyword evidence="6 9" id="KW-0378">Hydrolase</keyword>
<feature type="binding site" evidence="9">
    <location>
        <begin position="190"/>
        <end position="194"/>
    </location>
    <ligand>
        <name>GTP</name>
        <dbReference type="ChEBI" id="CHEBI:37565"/>
    </ligand>
</feature>
<evidence type="ECO:0000256" key="8">
    <source>
        <dbReference type="ARBA" id="ARBA00023134"/>
    </source>
</evidence>
<dbReference type="Proteomes" id="UP000178735">
    <property type="component" value="Unassembled WGS sequence"/>
</dbReference>
<evidence type="ECO:0000259" key="12">
    <source>
        <dbReference type="PROSITE" id="PS51883"/>
    </source>
</evidence>
<evidence type="ECO:0000256" key="6">
    <source>
        <dbReference type="ARBA" id="ARBA00022801"/>
    </source>
</evidence>
<dbReference type="GO" id="GO:0042254">
    <property type="term" value="P:ribosome biogenesis"/>
    <property type="evidence" value="ECO:0007669"/>
    <property type="project" value="UniProtKB-UniRule"/>
</dbReference>
<dbReference type="InterPro" id="IPR045086">
    <property type="entry name" value="OBG_GTPase"/>
</dbReference>
<dbReference type="HAMAP" id="MF_01454">
    <property type="entry name" value="GTPase_Obg"/>
    <property type="match status" value="1"/>
</dbReference>
<evidence type="ECO:0000256" key="2">
    <source>
        <dbReference type="ARBA" id="ARBA00007699"/>
    </source>
</evidence>